<name>A0A2K3K2P3_TRIPR</name>
<reference evidence="2 3" key="1">
    <citation type="journal article" date="2014" name="Am. J. Bot.">
        <title>Genome assembly and annotation for red clover (Trifolium pratense; Fabaceae).</title>
        <authorList>
            <person name="Istvanek J."/>
            <person name="Jaros M."/>
            <person name="Krenek A."/>
            <person name="Repkova J."/>
        </authorList>
    </citation>
    <scope>NUCLEOTIDE SEQUENCE [LARGE SCALE GENOMIC DNA]</scope>
    <source>
        <strain evidence="3">cv. Tatra</strain>
        <tissue evidence="2">Young leaves</tissue>
    </source>
</reference>
<proteinExistence type="predicted"/>
<comment type="caution">
    <text evidence="2">The sequence shown here is derived from an EMBL/GenBank/DDBJ whole genome shotgun (WGS) entry which is preliminary data.</text>
</comment>
<organism evidence="2 3">
    <name type="scientific">Trifolium pratense</name>
    <name type="common">Red clover</name>
    <dbReference type="NCBI Taxonomy" id="57577"/>
    <lineage>
        <taxon>Eukaryota</taxon>
        <taxon>Viridiplantae</taxon>
        <taxon>Streptophyta</taxon>
        <taxon>Embryophyta</taxon>
        <taxon>Tracheophyta</taxon>
        <taxon>Spermatophyta</taxon>
        <taxon>Magnoliopsida</taxon>
        <taxon>eudicotyledons</taxon>
        <taxon>Gunneridae</taxon>
        <taxon>Pentapetalae</taxon>
        <taxon>rosids</taxon>
        <taxon>fabids</taxon>
        <taxon>Fabales</taxon>
        <taxon>Fabaceae</taxon>
        <taxon>Papilionoideae</taxon>
        <taxon>50 kb inversion clade</taxon>
        <taxon>NPAAA clade</taxon>
        <taxon>Hologalegina</taxon>
        <taxon>IRL clade</taxon>
        <taxon>Trifolieae</taxon>
        <taxon>Trifolium</taxon>
    </lineage>
</organism>
<gene>
    <name evidence="2" type="ORF">L195_g060245</name>
</gene>
<feature type="compositionally biased region" description="Basic and acidic residues" evidence="1">
    <location>
        <begin position="54"/>
        <end position="70"/>
    </location>
</feature>
<feature type="non-terminal residue" evidence="2">
    <location>
        <position position="160"/>
    </location>
</feature>
<feature type="compositionally biased region" description="Basic and acidic residues" evidence="1">
    <location>
        <begin position="109"/>
        <end position="128"/>
    </location>
</feature>
<dbReference type="EMBL" id="ASHM01137339">
    <property type="protein sequence ID" value="PNX60565.1"/>
    <property type="molecule type" value="Genomic_DNA"/>
</dbReference>
<sequence length="160" mass="17593">MQTDDIYVEDISKNADKSPTIIEMMAEKSTHVVPEKDVMPDVETSMNEPEETEAADKETMKEAAVEKDVETTVTVSESSDEETGTAQEGTSADEEDTQFEESNQSVPTNEKEKEAVKSVDAEKEKGEDVVDVETYETTKPAERSTCGITKRLRSCSGKAV</sequence>
<dbReference type="AlphaFoldDB" id="A0A2K3K2P3"/>
<accession>A0A2K3K2P3</accession>
<evidence type="ECO:0000256" key="1">
    <source>
        <dbReference type="SAM" id="MobiDB-lite"/>
    </source>
</evidence>
<reference evidence="2 3" key="2">
    <citation type="journal article" date="2017" name="Front. Plant Sci.">
        <title>Gene Classification and Mining of Molecular Markers Useful in Red Clover (Trifolium pratense) Breeding.</title>
        <authorList>
            <person name="Istvanek J."/>
            <person name="Dluhosova J."/>
            <person name="Dluhos P."/>
            <person name="Patkova L."/>
            <person name="Nedelnik J."/>
            <person name="Repkova J."/>
        </authorList>
    </citation>
    <scope>NUCLEOTIDE SEQUENCE [LARGE SCALE GENOMIC DNA]</scope>
    <source>
        <strain evidence="3">cv. Tatra</strain>
        <tissue evidence="2">Young leaves</tissue>
    </source>
</reference>
<evidence type="ECO:0000313" key="2">
    <source>
        <dbReference type="EMBL" id="PNX60565.1"/>
    </source>
</evidence>
<evidence type="ECO:0000313" key="3">
    <source>
        <dbReference type="Proteomes" id="UP000236291"/>
    </source>
</evidence>
<protein>
    <submittedName>
        <fullName evidence="2">Uncharacterized protein</fullName>
    </submittedName>
</protein>
<dbReference type="Proteomes" id="UP000236291">
    <property type="component" value="Unassembled WGS sequence"/>
</dbReference>
<feature type="region of interest" description="Disordered" evidence="1">
    <location>
        <begin position="29"/>
        <end position="131"/>
    </location>
</feature>
<feature type="compositionally biased region" description="Basic and acidic residues" evidence="1">
    <location>
        <begin position="29"/>
        <end position="39"/>
    </location>
</feature>